<dbReference type="PANTHER" id="PTHR16557:SF2">
    <property type="entry name" value="NUCLEIC ACID DIOXYGENASE ALKBH1"/>
    <property type="match status" value="1"/>
</dbReference>
<accession>I7ZBJ1</accession>
<dbReference type="GO" id="GO:0035515">
    <property type="term" value="F:oxidative RNA demethylase activity"/>
    <property type="evidence" value="ECO:0007669"/>
    <property type="project" value="TreeGrafter"/>
</dbReference>
<feature type="binding site" evidence="5">
    <location>
        <position position="138"/>
    </location>
    <ligand>
        <name>substrate</name>
    </ligand>
</feature>
<keyword evidence="9" id="KW-1185">Reference proteome</keyword>
<keyword evidence="4 6" id="KW-0408">Iron</keyword>
<evidence type="ECO:0000256" key="4">
    <source>
        <dbReference type="ARBA" id="ARBA00023004"/>
    </source>
</evidence>
<evidence type="ECO:0000313" key="8">
    <source>
        <dbReference type="EMBL" id="EIT68992.1"/>
    </source>
</evidence>
<feature type="binding site" evidence="5">
    <location>
        <begin position="123"/>
        <end position="125"/>
    </location>
    <ligand>
        <name>2-oxoglutarate</name>
        <dbReference type="ChEBI" id="CHEBI:16810"/>
    </ligand>
</feature>
<feature type="binding site" evidence="5">
    <location>
        <begin position="78"/>
        <end position="80"/>
    </location>
    <ligand>
        <name>substrate</name>
    </ligand>
</feature>
<evidence type="ECO:0000313" key="9">
    <source>
        <dbReference type="Proteomes" id="UP000003704"/>
    </source>
</evidence>
<dbReference type="PATRIC" id="fig|1172194.4.peg.2486"/>
<evidence type="ECO:0000256" key="2">
    <source>
        <dbReference type="ARBA" id="ARBA00022964"/>
    </source>
</evidence>
<keyword evidence="3" id="KW-0560">Oxidoreductase</keyword>
<dbReference type="GO" id="GO:0032259">
    <property type="term" value="P:methylation"/>
    <property type="evidence" value="ECO:0007669"/>
    <property type="project" value="UniProtKB-KW"/>
</dbReference>
<dbReference type="PANTHER" id="PTHR16557">
    <property type="entry name" value="ALKYLATED DNA REPAIR PROTEIN ALKB-RELATED"/>
    <property type="match status" value="1"/>
</dbReference>
<organism evidence="8 9">
    <name type="scientific">Hydrocarboniphaga effusa AP103</name>
    <dbReference type="NCBI Taxonomy" id="1172194"/>
    <lineage>
        <taxon>Bacteria</taxon>
        <taxon>Pseudomonadati</taxon>
        <taxon>Pseudomonadota</taxon>
        <taxon>Gammaproteobacteria</taxon>
        <taxon>Nevskiales</taxon>
        <taxon>Nevskiaceae</taxon>
        <taxon>Hydrocarboniphaga</taxon>
    </lineage>
</organism>
<dbReference type="OrthoDB" id="9796932at2"/>
<comment type="caution">
    <text evidence="8">The sequence shown here is derived from an EMBL/GenBank/DDBJ whole genome shotgun (WGS) entry which is preliminary data.</text>
</comment>
<gene>
    <name evidence="8" type="ORF">WQQ_25740</name>
</gene>
<evidence type="ECO:0000256" key="3">
    <source>
        <dbReference type="ARBA" id="ARBA00023002"/>
    </source>
</evidence>
<evidence type="ECO:0000256" key="5">
    <source>
        <dbReference type="PIRSR" id="PIRSR604574-1"/>
    </source>
</evidence>
<feature type="binding site" evidence="5">
    <location>
        <position position="164"/>
    </location>
    <ligand>
        <name>substrate</name>
    </ligand>
</feature>
<dbReference type="InterPro" id="IPR027450">
    <property type="entry name" value="AlkB-like"/>
</dbReference>
<dbReference type="GO" id="GO:0008168">
    <property type="term" value="F:methyltransferase activity"/>
    <property type="evidence" value="ECO:0007669"/>
    <property type="project" value="UniProtKB-KW"/>
</dbReference>
<feature type="binding site" evidence="6">
    <location>
        <position position="134"/>
    </location>
    <ligand>
        <name>Fe cation</name>
        <dbReference type="ChEBI" id="CHEBI:24875"/>
        <note>catalytic</note>
    </ligand>
</feature>
<dbReference type="InterPro" id="IPR004574">
    <property type="entry name" value="Alkb"/>
</dbReference>
<comment type="cofactor">
    <cofactor evidence="6">
        <name>Fe(2+)</name>
        <dbReference type="ChEBI" id="CHEBI:29033"/>
    </cofactor>
    <text evidence="6">Binds 1 Fe(2+) ion per subunit.</text>
</comment>
<keyword evidence="1 6" id="KW-0479">Metal-binding</keyword>
<dbReference type="SUPFAM" id="SSF51197">
    <property type="entry name" value="Clavaminate synthase-like"/>
    <property type="match status" value="1"/>
</dbReference>
<proteinExistence type="predicted"/>
<feature type="binding site" evidence="5">
    <location>
        <begin position="207"/>
        <end position="213"/>
    </location>
    <ligand>
        <name>2-oxoglutarate</name>
        <dbReference type="ChEBI" id="CHEBI:16810"/>
    </ligand>
</feature>
<dbReference type="PROSITE" id="PS51471">
    <property type="entry name" value="FE2OG_OXY"/>
    <property type="match status" value="1"/>
</dbReference>
<dbReference type="RefSeq" id="WP_007185517.1">
    <property type="nucleotide sequence ID" value="NZ_AKGD01000002.1"/>
</dbReference>
<dbReference type="NCBIfam" id="NF011930">
    <property type="entry name" value="PRK15401.1"/>
    <property type="match status" value="1"/>
</dbReference>
<sequence>MSDLFDSIETERRTEALADGAVILRGFALDVASELLAQIDTISAQSPFRHLIVPGGKRMSVAMTNCGRLGWVSDTHGYRYEAIDPITQRAWPALPRVFTELAQQAANAAGYHDELSTDACLVNRYEPGSRLTLHQDRDEHDVQAPIISVSLGVPAIFVFGRNTRSGPTKRSRLVHGDVVVWGGVSRLAYHGVQPIAQAQHPATGSLRYNLTFRKVF</sequence>
<dbReference type="GO" id="GO:0005737">
    <property type="term" value="C:cytoplasm"/>
    <property type="evidence" value="ECO:0007669"/>
    <property type="project" value="TreeGrafter"/>
</dbReference>
<evidence type="ECO:0000256" key="1">
    <source>
        <dbReference type="ARBA" id="ARBA00022723"/>
    </source>
</evidence>
<dbReference type="EMBL" id="AKGD01000002">
    <property type="protein sequence ID" value="EIT68992.1"/>
    <property type="molecule type" value="Genomic_DNA"/>
</dbReference>
<dbReference type="GO" id="GO:0035513">
    <property type="term" value="P:oxidative RNA demethylation"/>
    <property type="evidence" value="ECO:0007669"/>
    <property type="project" value="TreeGrafter"/>
</dbReference>
<dbReference type="Proteomes" id="UP000003704">
    <property type="component" value="Unassembled WGS sequence"/>
</dbReference>
<dbReference type="AlphaFoldDB" id="I7ZBJ1"/>
<dbReference type="Gene3D" id="2.60.120.590">
    <property type="entry name" value="Alpha-ketoglutarate-dependent dioxygenase AlkB-like"/>
    <property type="match status" value="1"/>
</dbReference>
<feature type="binding site" evidence="5">
    <location>
        <position position="71"/>
    </location>
    <ligand>
        <name>substrate</name>
    </ligand>
</feature>
<evidence type="ECO:0000259" key="7">
    <source>
        <dbReference type="PROSITE" id="PS51471"/>
    </source>
</evidence>
<dbReference type="GO" id="GO:0035516">
    <property type="term" value="F:broad specificity oxidative DNA demethylase activity"/>
    <property type="evidence" value="ECO:0007669"/>
    <property type="project" value="TreeGrafter"/>
</dbReference>
<keyword evidence="2" id="KW-0223">Dioxygenase</keyword>
<name>I7ZBJ1_9GAMM</name>
<feature type="binding site" evidence="6">
    <location>
        <position position="190"/>
    </location>
    <ligand>
        <name>Fe cation</name>
        <dbReference type="ChEBI" id="CHEBI:24875"/>
        <note>catalytic</note>
    </ligand>
</feature>
<dbReference type="InterPro" id="IPR005123">
    <property type="entry name" value="Oxoglu/Fe-dep_dioxygenase_dom"/>
</dbReference>
<reference evidence="8 9" key="1">
    <citation type="journal article" date="2012" name="J. Bacteriol.">
        <title>Genome Sequence of n-Alkane-Degrading Hydrocarboniphaga effusa Strain AP103T (ATCC BAA-332T).</title>
        <authorList>
            <person name="Chang H.K."/>
            <person name="Zylstra G.J."/>
            <person name="Chae J.C."/>
        </authorList>
    </citation>
    <scope>NUCLEOTIDE SEQUENCE [LARGE SCALE GENOMIC DNA]</scope>
    <source>
        <strain evidence="8 9">AP103</strain>
    </source>
</reference>
<feature type="domain" description="Fe2OG dioxygenase" evidence="7">
    <location>
        <begin position="116"/>
        <end position="216"/>
    </location>
</feature>
<dbReference type="Pfam" id="PF13532">
    <property type="entry name" value="2OG-FeII_Oxy_2"/>
    <property type="match status" value="1"/>
</dbReference>
<dbReference type="STRING" id="1172194.WQQ_25740"/>
<evidence type="ECO:0000256" key="6">
    <source>
        <dbReference type="PIRSR" id="PIRSR604574-2"/>
    </source>
</evidence>
<keyword evidence="8" id="KW-0808">Transferase</keyword>
<dbReference type="GO" id="GO:0008198">
    <property type="term" value="F:ferrous iron binding"/>
    <property type="evidence" value="ECO:0007669"/>
    <property type="project" value="TreeGrafter"/>
</dbReference>
<protein>
    <submittedName>
        <fullName evidence="8">N1-methyladenine/N3-methylcytosine demethylase</fullName>
    </submittedName>
</protein>
<keyword evidence="8" id="KW-0489">Methyltransferase</keyword>
<feature type="binding site" evidence="6">
    <location>
        <position position="136"/>
    </location>
    <ligand>
        <name>Fe cation</name>
        <dbReference type="ChEBI" id="CHEBI:24875"/>
        <note>catalytic</note>
    </ligand>
</feature>
<dbReference type="InterPro" id="IPR037151">
    <property type="entry name" value="AlkB-like_sf"/>
</dbReference>